<feature type="signal peptide" evidence="2">
    <location>
        <begin position="1"/>
        <end position="20"/>
    </location>
</feature>
<keyword evidence="2" id="KW-0732">Signal</keyword>
<proteinExistence type="predicted"/>
<dbReference type="Proteomes" id="UP000662747">
    <property type="component" value="Chromosome"/>
</dbReference>
<name>A0ABX7NSP5_9BACT</name>
<organism evidence="3 4">
    <name type="scientific">Pyxidicoccus parkwayensis</name>
    <dbReference type="NCBI Taxonomy" id="2813578"/>
    <lineage>
        <taxon>Bacteria</taxon>
        <taxon>Pseudomonadati</taxon>
        <taxon>Myxococcota</taxon>
        <taxon>Myxococcia</taxon>
        <taxon>Myxococcales</taxon>
        <taxon>Cystobacterineae</taxon>
        <taxon>Myxococcaceae</taxon>
        <taxon>Pyxidicoccus</taxon>
    </lineage>
</organism>
<keyword evidence="4" id="KW-1185">Reference proteome</keyword>
<feature type="chain" id="PRO_5045541044" evidence="2">
    <location>
        <begin position="21"/>
        <end position="738"/>
    </location>
</feature>
<accession>A0ABX7NSP5</accession>
<feature type="region of interest" description="Disordered" evidence="1">
    <location>
        <begin position="713"/>
        <end position="738"/>
    </location>
</feature>
<evidence type="ECO:0000256" key="1">
    <source>
        <dbReference type="SAM" id="MobiDB-lite"/>
    </source>
</evidence>
<dbReference type="EMBL" id="CP071090">
    <property type="protein sequence ID" value="QSQ21384.1"/>
    <property type="molecule type" value="Genomic_DNA"/>
</dbReference>
<reference evidence="3 4" key="1">
    <citation type="submission" date="2021-02" db="EMBL/GenBank/DDBJ databases">
        <title>De Novo genome assembly of isolated myxobacteria.</title>
        <authorList>
            <person name="Stevens D.C."/>
        </authorList>
    </citation>
    <scope>NUCLEOTIDE SEQUENCE [LARGE SCALE GENOMIC DNA]</scope>
    <source>
        <strain evidence="4">SCPEA02</strain>
    </source>
</reference>
<dbReference type="RefSeq" id="WP_206722962.1">
    <property type="nucleotide sequence ID" value="NZ_CP071090.1"/>
</dbReference>
<evidence type="ECO:0000256" key="2">
    <source>
        <dbReference type="SAM" id="SignalP"/>
    </source>
</evidence>
<protein>
    <submittedName>
        <fullName evidence="3">Tryptophan synthase alpha chain</fullName>
    </submittedName>
</protein>
<gene>
    <name evidence="3" type="ORF">JY651_40390</name>
</gene>
<sequence>MRGEARRTAWFWACFLSLCAACVDTGSTSDESDARQRSHCEPMTCASQGMDCGIAIDGCGGTLDCGTCPEGKTCGGRGRHNVCSDGPCVPATCESLGGNCGQVSDGCGGVLDCGTCAAPETCGGAGTPNVCGVPPCVPDTCASLGKNCGIVPDGCGGTMECGACGPDQTCGGGGAPNVCGVELCAPATCASLGKNCGPVSDGCGGMLECGACPEGQTCGGDSVPNVCGGGVCTPATCESLGKNCGSLPDGCGGLLSCGTCALGETCGGGGEPNVCGGGACTPATCDALGKNCGPVPDGCGGVLDCGGCSSPETCGGEGVPNVCGRPPCTPTTCEALGKDCGTVPDGCGGALDCGTCAAGQTCGGGGKANVCSAPACRPYTCGLLGKNCGSVPDGCGGTLDCGTCTEPEACGATGVPNVCTSTESICVDKDLGNALPVAVKGSTAYAGDDHVASCGGRLAPDRGFRWTAPKSGTFTFDTARSALRTLIAVRRDGCAGEELACATDGISYGGGARVTVPLEQGQSVLVVVDSASTDRFSAGHFELHIDELRASEAGACFDNMDNDGDRWVDCADTDCRGTPGCDGRGCAHHDLGSALPVTFQGETAGSGDGFQGTCGALMQQDRAHLWTAPRAGTFVFDTSPGGWGNALYVLTGCRGTELGCDSNPNASAQSSPAVKLELEQGQTVLVVVDGLANPDQDTPIRYTLHVSEYAPKETAERCMDGADNDADGKADAADEDCR</sequence>
<evidence type="ECO:0000313" key="4">
    <source>
        <dbReference type="Proteomes" id="UP000662747"/>
    </source>
</evidence>
<evidence type="ECO:0000313" key="3">
    <source>
        <dbReference type="EMBL" id="QSQ21384.1"/>
    </source>
</evidence>